<dbReference type="SFLD" id="SFLDG01084">
    <property type="entry name" value="Uncharacterised_Radical_SAM_Su"/>
    <property type="match status" value="1"/>
</dbReference>
<dbReference type="EMBL" id="JAEEGA010000008">
    <property type="protein sequence ID" value="MBP1041869.1"/>
    <property type="molecule type" value="Genomic_DNA"/>
</dbReference>
<dbReference type="GO" id="GO:0003824">
    <property type="term" value="F:catalytic activity"/>
    <property type="evidence" value="ECO:0007669"/>
    <property type="project" value="InterPro"/>
</dbReference>
<dbReference type="PANTHER" id="PTHR43432:SF5">
    <property type="entry name" value="ELP3_MIAA_NIFB-LIKE RADICAL SAM CORE DOMAIN-CONTAINING PROTEIN"/>
    <property type="match status" value="1"/>
</dbReference>
<proteinExistence type="predicted"/>
<keyword evidence="1" id="KW-0479">Metal-binding</keyword>
<dbReference type="InterPro" id="IPR058240">
    <property type="entry name" value="rSAM_sf"/>
</dbReference>
<evidence type="ECO:0000256" key="2">
    <source>
        <dbReference type="ARBA" id="ARBA00023004"/>
    </source>
</evidence>
<evidence type="ECO:0000256" key="3">
    <source>
        <dbReference type="ARBA" id="ARBA00023014"/>
    </source>
</evidence>
<reference evidence="5" key="1">
    <citation type="submission" date="2020-12" db="EMBL/GenBank/DDBJ databases">
        <title>Vagococcus allomyrinae sp. nov. and Enterococcus lavae sp. nov., isolated from the larvae of Allomyrina dichotoma.</title>
        <authorList>
            <person name="Lee S.D."/>
        </authorList>
    </citation>
    <scope>NUCLEOTIDE SEQUENCE</scope>
    <source>
        <strain evidence="5">BWB3-3</strain>
    </source>
</reference>
<keyword evidence="2" id="KW-0408">Iron</keyword>
<feature type="domain" description="Radical SAM core" evidence="4">
    <location>
        <begin position="25"/>
        <end position="189"/>
    </location>
</feature>
<dbReference type="Gene3D" id="3.80.30.30">
    <property type="match status" value="1"/>
</dbReference>
<name>A0A940P5C8_9ENTE</name>
<dbReference type="InterPro" id="IPR040086">
    <property type="entry name" value="MJ0683-like"/>
</dbReference>
<dbReference type="SFLD" id="SFLDS00029">
    <property type="entry name" value="Radical_SAM"/>
    <property type="match status" value="1"/>
</dbReference>
<dbReference type="Proteomes" id="UP000674938">
    <property type="component" value="Unassembled WGS sequence"/>
</dbReference>
<sequence>MDYIPTKSILMKTRTRDWFGTDYTMNLYKGCHHGCVYCDSRSDCYQIDEFDKVRGKGFASELLNQELQSKREKGVIGAGSMSDPYNYCEKRELLTRKSLELCHHHGFGMSLATKSELVTRDIELFQAIQAHSPVNISLSFCTVDDHLGKQLERHVSLPSNRLAALEKLAKAGIYTGVMLMPVLPFITDNWQSIKEVIVKASQSGAKYVYPMFGMTLRDRQRDHYYAFLATYYPEKLSLYQKVYGNQYYCDSPNHQELSIKLKELCHELGLSVTMSSIISGYQRQYHVEQGQLF</sequence>
<protein>
    <submittedName>
        <fullName evidence="5">Radical SAM protein</fullName>
    </submittedName>
</protein>
<evidence type="ECO:0000313" key="6">
    <source>
        <dbReference type="Proteomes" id="UP000674938"/>
    </source>
</evidence>
<dbReference type="PANTHER" id="PTHR43432">
    <property type="entry name" value="SLR0285 PROTEIN"/>
    <property type="match status" value="1"/>
</dbReference>
<comment type="caution">
    <text evidence="5">The sequence shown here is derived from an EMBL/GenBank/DDBJ whole genome shotgun (WGS) entry which is preliminary data.</text>
</comment>
<organism evidence="5 6">
    <name type="scientific">Vagococcus allomyrinae</name>
    <dbReference type="NCBI Taxonomy" id="2794353"/>
    <lineage>
        <taxon>Bacteria</taxon>
        <taxon>Bacillati</taxon>
        <taxon>Bacillota</taxon>
        <taxon>Bacilli</taxon>
        <taxon>Lactobacillales</taxon>
        <taxon>Enterococcaceae</taxon>
        <taxon>Vagococcus</taxon>
    </lineage>
</organism>
<dbReference type="RefSeq" id="WP_209528516.1">
    <property type="nucleotide sequence ID" value="NZ_JAEEGA010000008.1"/>
</dbReference>
<keyword evidence="6" id="KW-1185">Reference proteome</keyword>
<dbReference type="SUPFAM" id="SSF102114">
    <property type="entry name" value="Radical SAM enzymes"/>
    <property type="match status" value="1"/>
</dbReference>
<gene>
    <name evidence="5" type="ORF">I6N95_12690</name>
</gene>
<dbReference type="Pfam" id="PF04055">
    <property type="entry name" value="Radical_SAM"/>
    <property type="match status" value="1"/>
</dbReference>
<evidence type="ECO:0000259" key="4">
    <source>
        <dbReference type="Pfam" id="PF04055"/>
    </source>
</evidence>
<dbReference type="GO" id="GO:0051536">
    <property type="term" value="F:iron-sulfur cluster binding"/>
    <property type="evidence" value="ECO:0007669"/>
    <property type="project" value="UniProtKB-KW"/>
</dbReference>
<keyword evidence="3" id="KW-0411">Iron-sulfur</keyword>
<dbReference type="AlphaFoldDB" id="A0A940P5C8"/>
<accession>A0A940P5C8</accession>
<dbReference type="InterPro" id="IPR007197">
    <property type="entry name" value="rSAM"/>
</dbReference>
<evidence type="ECO:0000313" key="5">
    <source>
        <dbReference type="EMBL" id="MBP1041869.1"/>
    </source>
</evidence>
<dbReference type="CDD" id="cd01335">
    <property type="entry name" value="Radical_SAM"/>
    <property type="match status" value="1"/>
</dbReference>
<evidence type="ECO:0000256" key="1">
    <source>
        <dbReference type="ARBA" id="ARBA00022723"/>
    </source>
</evidence>
<dbReference type="GO" id="GO:0046872">
    <property type="term" value="F:metal ion binding"/>
    <property type="evidence" value="ECO:0007669"/>
    <property type="project" value="UniProtKB-KW"/>
</dbReference>